<keyword evidence="9" id="KW-1185">Reference proteome</keyword>
<reference evidence="9" key="1">
    <citation type="journal article" date="2019" name="Int. J. Syst. Evol. Microbiol.">
        <title>The Global Catalogue of Microorganisms (GCM) 10K type strain sequencing project: providing services to taxonomists for standard genome sequencing and annotation.</title>
        <authorList>
            <consortium name="The Broad Institute Genomics Platform"/>
            <consortium name="The Broad Institute Genome Sequencing Center for Infectious Disease"/>
            <person name="Wu L."/>
            <person name="Ma J."/>
        </authorList>
    </citation>
    <scope>NUCLEOTIDE SEQUENCE [LARGE SCALE GENOMIC DNA]</scope>
    <source>
        <strain evidence="9">JCM 12125</strain>
    </source>
</reference>
<evidence type="ECO:0000256" key="3">
    <source>
        <dbReference type="ARBA" id="ARBA00023082"/>
    </source>
</evidence>
<evidence type="ECO:0000313" key="8">
    <source>
        <dbReference type="EMBL" id="MFC5343879.1"/>
    </source>
</evidence>
<dbReference type="EMBL" id="JBHSLF010000015">
    <property type="protein sequence ID" value="MFC5343879.1"/>
    <property type="molecule type" value="Genomic_DNA"/>
</dbReference>
<dbReference type="InterPro" id="IPR013325">
    <property type="entry name" value="RNA_pol_sigma_r2"/>
</dbReference>
<evidence type="ECO:0000256" key="1">
    <source>
        <dbReference type="ARBA" id="ARBA00010641"/>
    </source>
</evidence>
<keyword evidence="4" id="KW-0238">DNA-binding</keyword>
<evidence type="ECO:0000256" key="4">
    <source>
        <dbReference type="ARBA" id="ARBA00023125"/>
    </source>
</evidence>
<dbReference type="InterPro" id="IPR014284">
    <property type="entry name" value="RNA_pol_sigma-70_dom"/>
</dbReference>
<evidence type="ECO:0000256" key="2">
    <source>
        <dbReference type="ARBA" id="ARBA00023015"/>
    </source>
</evidence>
<evidence type="ECO:0000259" key="6">
    <source>
        <dbReference type="Pfam" id="PF04542"/>
    </source>
</evidence>
<dbReference type="PANTHER" id="PTHR43133:SF51">
    <property type="entry name" value="RNA POLYMERASE SIGMA FACTOR"/>
    <property type="match status" value="1"/>
</dbReference>
<evidence type="ECO:0000259" key="7">
    <source>
        <dbReference type="Pfam" id="PF04545"/>
    </source>
</evidence>
<keyword evidence="5" id="KW-0804">Transcription</keyword>
<dbReference type="Pfam" id="PF04545">
    <property type="entry name" value="Sigma70_r4"/>
    <property type="match status" value="1"/>
</dbReference>
<evidence type="ECO:0000313" key="9">
    <source>
        <dbReference type="Proteomes" id="UP001596152"/>
    </source>
</evidence>
<dbReference type="InterPro" id="IPR036388">
    <property type="entry name" value="WH-like_DNA-bd_sf"/>
</dbReference>
<accession>A0ABW0FR42</accession>
<dbReference type="RefSeq" id="WP_374036181.1">
    <property type="nucleotide sequence ID" value="NZ_CP169082.1"/>
</dbReference>
<proteinExistence type="inferred from homology"/>
<dbReference type="Gene3D" id="1.10.1740.10">
    <property type="match status" value="1"/>
</dbReference>
<evidence type="ECO:0000256" key="5">
    <source>
        <dbReference type="ARBA" id="ARBA00023163"/>
    </source>
</evidence>
<dbReference type="SUPFAM" id="SSF88946">
    <property type="entry name" value="Sigma2 domain of RNA polymerase sigma factors"/>
    <property type="match status" value="1"/>
</dbReference>
<dbReference type="Proteomes" id="UP001596152">
    <property type="component" value="Unassembled WGS sequence"/>
</dbReference>
<comment type="caution">
    <text evidence="8">The sequence shown here is derived from an EMBL/GenBank/DDBJ whole genome shotgun (WGS) entry which is preliminary data.</text>
</comment>
<dbReference type="Pfam" id="PF04542">
    <property type="entry name" value="Sigma70_r2"/>
    <property type="match status" value="1"/>
</dbReference>
<dbReference type="CDD" id="cd06171">
    <property type="entry name" value="Sigma70_r4"/>
    <property type="match status" value="1"/>
</dbReference>
<dbReference type="Gene3D" id="1.10.10.10">
    <property type="entry name" value="Winged helix-like DNA-binding domain superfamily/Winged helix DNA-binding domain"/>
    <property type="match status" value="1"/>
</dbReference>
<protein>
    <submittedName>
        <fullName evidence="8">RNA polymerase sigma factor</fullName>
    </submittedName>
</protein>
<keyword evidence="3" id="KW-0731">Sigma factor</keyword>
<dbReference type="InterPro" id="IPR007627">
    <property type="entry name" value="RNA_pol_sigma70_r2"/>
</dbReference>
<dbReference type="NCBIfam" id="TIGR02937">
    <property type="entry name" value="sigma70-ECF"/>
    <property type="match status" value="1"/>
</dbReference>
<comment type="similarity">
    <text evidence="1">Belongs to the sigma-70 factor family. ECF subfamily.</text>
</comment>
<dbReference type="InterPro" id="IPR007630">
    <property type="entry name" value="RNA_pol_sigma70_r4"/>
</dbReference>
<dbReference type="InterPro" id="IPR039425">
    <property type="entry name" value="RNA_pol_sigma-70-like"/>
</dbReference>
<keyword evidence="2" id="KW-0805">Transcription regulation</keyword>
<feature type="domain" description="RNA polymerase sigma-70 region 4" evidence="7">
    <location>
        <begin position="122"/>
        <end position="171"/>
    </location>
</feature>
<dbReference type="PANTHER" id="PTHR43133">
    <property type="entry name" value="RNA POLYMERASE ECF-TYPE SIGMA FACTO"/>
    <property type="match status" value="1"/>
</dbReference>
<name>A0ABW0FR42_9CAUL</name>
<organism evidence="8 9">
    <name type="scientific">Brevundimonas staleyi</name>
    <dbReference type="NCBI Taxonomy" id="74326"/>
    <lineage>
        <taxon>Bacteria</taxon>
        <taxon>Pseudomonadati</taxon>
        <taxon>Pseudomonadota</taxon>
        <taxon>Alphaproteobacteria</taxon>
        <taxon>Caulobacterales</taxon>
        <taxon>Caulobacteraceae</taxon>
        <taxon>Brevundimonas</taxon>
    </lineage>
</organism>
<sequence>MAKALMDQHDVELAAQAAAGGRREFGELVRRHGSAVRSLLRRMGAQGAEADDVAQDAFLQAFEKCAEFRGEGTFAAWVKRIAARLYLKRKAKDARYVAEIEPGEEDVAPAPDQAGLVDLDEALKALSEVERLCVSLCHGAGLSHPEIATAMNLPLGTVKSHVKRGLDKLRARLSPDVGQSGRSTHVG</sequence>
<feature type="domain" description="RNA polymerase sigma-70 region 2" evidence="6">
    <location>
        <begin position="28"/>
        <end position="95"/>
    </location>
</feature>
<dbReference type="InterPro" id="IPR013324">
    <property type="entry name" value="RNA_pol_sigma_r3/r4-like"/>
</dbReference>
<dbReference type="SUPFAM" id="SSF88659">
    <property type="entry name" value="Sigma3 and sigma4 domains of RNA polymerase sigma factors"/>
    <property type="match status" value="1"/>
</dbReference>
<gene>
    <name evidence="8" type="ORF">ACFPIE_08145</name>
</gene>